<name>A0A8J6NR69_9BACT</name>
<gene>
    <name evidence="1" type="ORF">H8D96_03960</name>
</gene>
<dbReference type="AlphaFoldDB" id="A0A8J6NR69"/>
<dbReference type="Proteomes" id="UP000605201">
    <property type="component" value="Unassembled WGS sequence"/>
</dbReference>
<sequence>MLDPNLNNEAAVRFKPFLDEILNNYKKEIHSIYIIGSALTKDFDPGQSDINSVFILNRMDLKFLELVAPLGKKYGKKKVAAPLVMTPEYIMNSLDVFPVEFLNMKLLHSTVFGQDLFQDLEIKPSNLRLQCERELKVRLIGLRQGYISSFGDAKALREMFINLFSGYTPLFRAIIMLMGKQPPLENEEVLTVLEEVSGVNTAVFKTILKEKTQKVKSSRTVVNAIFKDYYEATEKLGKITDEIKI</sequence>
<evidence type="ECO:0000313" key="1">
    <source>
        <dbReference type="EMBL" id="MBC8431054.1"/>
    </source>
</evidence>
<proteinExistence type="predicted"/>
<protein>
    <recommendedName>
        <fullName evidence="3">Nucleotidyltransferase domain-containing protein</fullName>
    </recommendedName>
</protein>
<evidence type="ECO:0008006" key="3">
    <source>
        <dbReference type="Google" id="ProtNLM"/>
    </source>
</evidence>
<organism evidence="1 2">
    <name type="scientific">Candidatus Desulfatibia vada</name>
    <dbReference type="NCBI Taxonomy" id="2841696"/>
    <lineage>
        <taxon>Bacteria</taxon>
        <taxon>Pseudomonadati</taxon>
        <taxon>Thermodesulfobacteriota</taxon>
        <taxon>Desulfobacteria</taxon>
        <taxon>Desulfobacterales</taxon>
        <taxon>Desulfobacterales incertae sedis</taxon>
        <taxon>Candidatus Desulfatibia</taxon>
    </lineage>
</organism>
<dbReference type="EMBL" id="JACNIG010000107">
    <property type="protein sequence ID" value="MBC8431054.1"/>
    <property type="molecule type" value="Genomic_DNA"/>
</dbReference>
<reference evidence="1 2" key="1">
    <citation type="submission" date="2020-08" db="EMBL/GenBank/DDBJ databases">
        <title>Bridging the membrane lipid divide: bacteria of the FCB group superphylum have the potential to synthesize archaeal ether lipids.</title>
        <authorList>
            <person name="Villanueva L."/>
            <person name="Von Meijenfeldt F.A.B."/>
            <person name="Westbye A.B."/>
            <person name="Yadav S."/>
            <person name="Hopmans E.C."/>
            <person name="Dutilh B.E."/>
            <person name="Sinninghe Damste J.S."/>
        </authorList>
    </citation>
    <scope>NUCLEOTIDE SEQUENCE [LARGE SCALE GENOMIC DNA]</scope>
    <source>
        <strain evidence="1">NIOZ-UU17</strain>
    </source>
</reference>
<accession>A0A8J6NR69</accession>
<evidence type="ECO:0000313" key="2">
    <source>
        <dbReference type="Proteomes" id="UP000605201"/>
    </source>
</evidence>
<comment type="caution">
    <text evidence="1">The sequence shown here is derived from an EMBL/GenBank/DDBJ whole genome shotgun (WGS) entry which is preliminary data.</text>
</comment>